<evidence type="ECO:0000259" key="2">
    <source>
        <dbReference type="Pfam" id="PF00717"/>
    </source>
</evidence>
<gene>
    <name evidence="3" type="ORF">MZV50_25525</name>
</gene>
<dbReference type="Proteomes" id="UP001057520">
    <property type="component" value="Chromosome"/>
</dbReference>
<dbReference type="Pfam" id="PF00717">
    <property type="entry name" value="Peptidase_S24"/>
    <property type="match status" value="1"/>
</dbReference>
<evidence type="ECO:0000313" key="3">
    <source>
        <dbReference type="EMBL" id="USQ95857.1"/>
    </source>
</evidence>
<dbReference type="InterPro" id="IPR015927">
    <property type="entry name" value="Peptidase_S24_S26A/B/C"/>
</dbReference>
<organism evidence="3 4">
    <name type="scientific">Caulobacter segnis</name>
    <dbReference type="NCBI Taxonomy" id="88688"/>
    <lineage>
        <taxon>Bacteria</taxon>
        <taxon>Pseudomonadati</taxon>
        <taxon>Pseudomonadota</taxon>
        <taxon>Alphaproteobacteria</taxon>
        <taxon>Caulobacterales</taxon>
        <taxon>Caulobacteraceae</taxon>
        <taxon>Caulobacter</taxon>
    </lineage>
</organism>
<proteinExistence type="predicted"/>
<evidence type="ECO:0000313" key="4">
    <source>
        <dbReference type="Proteomes" id="UP001057520"/>
    </source>
</evidence>
<dbReference type="CDD" id="cd06529">
    <property type="entry name" value="S24_LexA-like"/>
    <property type="match status" value="1"/>
</dbReference>
<feature type="domain" description="Peptidase S24/S26A/S26B/S26C" evidence="2">
    <location>
        <begin position="96"/>
        <end position="214"/>
    </location>
</feature>
<dbReference type="SUPFAM" id="SSF51306">
    <property type="entry name" value="LexA/Signal peptidase"/>
    <property type="match status" value="1"/>
</dbReference>
<feature type="compositionally biased region" description="Polar residues" evidence="1">
    <location>
        <begin position="36"/>
        <end position="49"/>
    </location>
</feature>
<dbReference type="InterPro" id="IPR039418">
    <property type="entry name" value="LexA-like"/>
</dbReference>
<name>A0ABY4ZSR6_9CAUL</name>
<reference evidence="3 4" key="1">
    <citation type="submission" date="2022-04" db="EMBL/GenBank/DDBJ databases">
        <title>Genome sequence of soybean root-associated Caulobacter segnis RL271.</title>
        <authorList>
            <person name="Longley R."/>
            <person name="Bonito G."/>
            <person name="Trigodet F."/>
            <person name="Crosson S."/>
            <person name="Fiebig A."/>
        </authorList>
    </citation>
    <scope>NUCLEOTIDE SEQUENCE [LARGE SCALE GENOMIC DNA]</scope>
    <source>
        <strain evidence="3 4">RL271</strain>
    </source>
</reference>
<evidence type="ECO:0000256" key="1">
    <source>
        <dbReference type="SAM" id="MobiDB-lite"/>
    </source>
</evidence>
<dbReference type="InterPro" id="IPR036286">
    <property type="entry name" value="LexA/Signal_pep-like_sf"/>
</dbReference>
<feature type="region of interest" description="Disordered" evidence="1">
    <location>
        <begin position="31"/>
        <end position="55"/>
    </location>
</feature>
<accession>A0ABY4ZSR6</accession>
<sequence length="218" mass="23510">MATLSHGEIWRAIDALTDRFDMTPSAMARMAGLDPTSFNRSKRGSTQADSRPRWPSTESLAKLLEATGVKFSEFAALTEQAPVRAPHAARGGRSAPLLGLAQAGQDGFFDEAGMPVGAGWDEAPAPDLGKGLFALEVSGDGLAPVYRDGDRLLVSPTVEPRRGDRVVARTAAGEVLVREMGRVTARTIELLPLNRSSDDRLLSRDEVTWIARIVWVSQ</sequence>
<protein>
    <submittedName>
        <fullName evidence="3">Helix-turn-helix transcriptional regulator</fullName>
    </submittedName>
</protein>
<keyword evidence="4" id="KW-1185">Reference proteome</keyword>
<dbReference type="EMBL" id="CP096040">
    <property type="protein sequence ID" value="USQ95857.1"/>
    <property type="molecule type" value="Genomic_DNA"/>
</dbReference>
<dbReference type="Gene3D" id="2.10.109.10">
    <property type="entry name" value="Umud Fragment, subunit A"/>
    <property type="match status" value="1"/>
</dbReference>